<dbReference type="InterPro" id="IPR002716">
    <property type="entry name" value="PIN_dom"/>
</dbReference>
<dbReference type="AlphaFoldDB" id="A0A7C9R6N8"/>
<feature type="domain" description="PIN" evidence="1">
    <location>
        <begin position="16"/>
        <end position="71"/>
    </location>
</feature>
<accession>A0A7C9R6N8</accession>
<gene>
    <name evidence="2" type="ORF">G6N74_09980</name>
</gene>
<proteinExistence type="predicted"/>
<protein>
    <submittedName>
        <fullName evidence="2">Type II toxin-antitoxin system VapC family toxin</fullName>
    </submittedName>
</protein>
<keyword evidence="3" id="KW-1185">Reference proteome</keyword>
<evidence type="ECO:0000313" key="3">
    <source>
        <dbReference type="Proteomes" id="UP000481252"/>
    </source>
</evidence>
<evidence type="ECO:0000259" key="1">
    <source>
        <dbReference type="Pfam" id="PF01850"/>
    </source>
</evidence>
<dbReference type="Pfam" id="PF01850">
    <property type="entry name" value="PIN"/>
    <property type="match status" value="1"/>
</dbReference>
<organism evidence="2 3">
    <name type="scientific">Mesorhizobium zhangyense</name>
    <dbReference type="NCBI Taxonomy" id="1776730"/>
    <lineage>
        <taxon>Bacteria</taxon>
        <taxon>Pseudomonadati</taxon>
        <taxon>Pseudomonadota</taxon>
        <taxon>Alphaproteobacteria</taxon>
        <taxon>Hyphomicrobiales</taxon>
        <taxon>Phyllobacteriaceae</taxon>
        <taxon>Mesorhizobium</taxon>
    </lineage>
</organism>
<reference evidence="2 3" key="1">
    <citation type="submission" date="2020-02" db="EMBL/GenBank/DDBJ databases">
        <title>Genome sequence of the type strain CGMCC 1.15528 of Mesorhizobium zhangyense.</title>
        <authorList>
            <person name="Gao J."/>
            <person name="Sun J."/>
        </authorList>
    </citation>
    <scope>NUCLEOTIDE SEQUENCE [LARGE SCALE GENOMIC DNA]</scope>
    <source>
        <strain evidence="2 3">CGMCC 1.15528</strain>
    </source>
</reference>
<dbReference type="EMBL" id="JAAKZG010000004">
    <property type="protein sequence ID" value="NGN41395.1"/>
    <property type="molecule type" value="Genomic_DNA"/>
</dbReference>
<comment type="caution">
    <text evidence="2">The sequence shown here is derived from an EMBL/GenBank/DDBJ whole genome shotgun (WGS) entry which is preliminary data.</text>
</comment>
<sequence length="83" mass="9234">MEVMIGVDAHVEDGTRSFLDGFDLVPIDRIVAEGAVAIRRKHRIKLPDAIIWASAETNSMVLVTRNSKDFPEASPSVRIPYKL</sequence>
<dbReference type="Gene3D" id="3.40.50.1010">
    <property type="entry name" value="5'-nuclease"/>
    <property type="match status" value="1"/>
</dbReference>
<evidence type="ECO:0000313" key="2">
    <source>
        <dbReference type="EMBL" id="NGN41395.1"/>
    </source>
</evidence>
<dbReference type="Proteomes" id="UP000481252">
    <property type="component" value="Unassembled WGS sequence"/>
</dbReference>
<dbReference type="SUPFAM" id="SSF88723">
    <property type="entry name" value="PIN domain-like"/>
    <property type="match status" value="1"/>
</dbReference>
<name>A0A7C9R6N8_9HYPH</name>
<dbReference type="InterPro" id="IPR029060">
    <property type="entry name" value="PIN-like_dom_sf"/>
</dbReference>